<evidence type="ECO:0000256" key="2">
    <source>
        <dbReference type="SAM" id="Phobius"/>
    </source>
</evidence>
<dbReference type="EMBL" id="LGCK01000001">
    <property type="protein sequence ID" value="KPL75075.1"/>
    <property type="molecule type" value="Genomic_DNA"/>
</dbReference>
<accession>A0A0P6Y0Q7</accession>
<protein>
    <submittedName>
        <fullName evidence="3">Uncharacterized protein</fullName>
    </submittedName>
</protein>
<dbReference type="Proteomes" id="UP000050430">
    <property type="component" value="Unassembled WGS sequence"/>
</dbReference>
<reference evidence="3 4" key="1">
    <citation type="submission" date="2015-07" db="EMBL/GenBank/DDBJ databases">
        <title>Genome sequence of Leptolinea tardivitalis DSM 16556.</title>
        <authorList>
            <person name="Hemp J."/>
            <person name="Ward L.M."/>
            <person name="Pace L.A."/>
            <person name="Fischer W.W."/>
        </authorList>
    </citation>
    <scope>NUCLEOTIDE SEQUENCE [LARGE SCALE GENOMIC DNA]</scope>
    <source>
        <strain evidence="3 4">YMTK-2</strain>
    </source>
</reference>
<evidence type="ECO:0000313" key="3">
    <source>
        <dbReference type="EMBL" id="KPL75075.1"/>
    </source>
</evidence>
<dbReference type="AlphaFoldDB" id="A0A0P6Y0Q7"/>
<comment type="caution">
    <text evidence="3">The sequence shown here is derived from an EMBL/GenBank/DDBJ whole genome shotgun (WGS) entry which is preliminary data.</text>
</comment>
<keyword evidence="2" id="KW-0812">Transmembrane</keyword>
<proteinExistence type="predicted"/>
<keyword evidence="2" id="KW-0472">Membrane</keyword>
<dbReference type="STRING" id="229920.ADM99_00135"/>
<sequence length="325" mass="35628">MHKITCSGRIKSVFYSVMIGYFLLVEGCSPILAQQERESRKPKTPTVTSTQPPISFTMTPMMDLTPVSGVTLSDFKPGDPHGTPQIIYDQTCVSTSAEHKAPGGDDYTQGRFERPFDKEMNYLPSLDIVRAELVRSGYGWDYFTIVLEAEPASSPVVYGLELDLNIDGRGDFLIQLPAPTSSTWTETGVKMFWDSDGDVGGRVINRSDPHGYKGSGFESIKIDANAGKTRGQIWSRLISNGLQIAVAENLTGGKNSKFSWKPYTDGNPFPPTWYDIDDYFTMEQAGSAIVGDLDYPLKAVYTVDNTCRGLSGLTPSGNEQGVCPP</sequence>
<feature type="transmembrane region" description="Helical" evidence="2">
    <location>
        <begin position="12"/>
        <end position="33"/>
    </location>
</feature>
<evidence type="ECO:0000313" key="4">
    <source>
        <dbReference type="Proteomes" id="UP000050430"/>
    </source>
</evidence>
<keyword evidence="4" id="KW-1185">Reference proteome</keyword>
<organism evidence="3 4">
    <name type="scientific">Leptolinea tardivitalis</name>
    <dbReference type="NCBI Taxonomy" id="229920"/>
    <lineage>
        <taxon>Bacteria</taxon>
        <taxon>Bacillati</taxon>
        <taxon>Chloroflexota</taxon>
        <taxon>Anaerolineae</taxon>
        <taxon>Anaerolineales</taxon>
        <taxon>Anaerolineaceae</taxon>
        <taxon>Leptolinea</taxon>
    </lineage>
</organism>
<name>A0A0P6Y0Q7_9CHLR</name>
<feature type="region of interest" description="Disordered" evidence="1">
    <location>
        <begin position="35"/>
        <end position="55"/>
    </location>
</feature>
<evidence type="ECO:0000256" key="1">
    <source>
        <dbReference type="SAM" id="MobiDB-lite"/>
    </source>
</evidence>
<feature type="compositionally biased region" description="Polar residues" evidence="1">
    <location>
        <begin position="45"/>
        <end position="55"/>
    </location>
</feature>
<gene>
    <name evidence="3" type="ORF">ADM99_00135</name>
</gene>
<keyword evidence="2" id="KW-1133">Transmembrane helix</keyword>